<evidence type="ECO:0000313" key="1">
    <source>
        <dbReference type="EMBL" id="CDW57921.1"/>
    </source>
</evidence>
<evidence type="ECO:0000313" key="2">
    <source>
        <dbReference type="Proteomes" id="UP000030665"/>
    </source>
</evidence>
<dbReference type="EMBL" id="HG806236">
    <property type="protein sequence ID" value="CDW57921.1"/>
    <property type="molecule type" value="Genomic_DNA"/>
</dbReference>
<proteinExistence type="predicted"/>
<sequence>MDGPRRGWKSREWGSGGKAISIVFLDRHNNGRDNILSGLKRKRELTPEKPSLEELLIQFAGNARGFSDFDNTVQEFRDNLLTEYETQGIDVKELLTKWQA</sequence>
<reference evidence="1" key="2">
    <citation type="submission" date="2014-03" db="EMBL/GenBank/DDBJ databases">
        <title>The whipworm genome and dual-species transcriptomics of an intimate host-pathogen interaction.</title>
        <authorList>
            <person name="Foth B.J."/>
            <person name="Tsai I.J."/>
            <person name="Reid A.J."/>
            <person name="Bancroft A.J."/>
            <person name="Nichol S."/>
            <person name="Tracey A."/>
            <person name="Holroyd N."/>
            <person name="Cotton J.A."/>
            <person name="Stanley E.J."/>
            <person name="Zarowiecki M."/>
            <person name="Liu J.Z."/>
            <person name="Huckvale T."/>
            <person name="Cooper P.J."/>
            <person name="Grencis R.K."/>
            <person name="Berriman M."/>
        </authorList>
    </citation>
    <scope>NUCLEOTIDE SEQUENCE [LARGE SCALE GENOMIC DNA]</scope>
</reference>
<dbReference type="AlphaFoldDB" id="A0A077ZC03"/>
<dbReference type="Proteomes" id="UP000030665">
    <property type="component" value="Unassembled WGS sequence"/>
</dbReference>
<keyword evidence="2" id="KW-1185">Reference proteome</keyword>
<reference evidence="1" key="1">
    <citation type="submission" date="2014-01" db="EMBL/GenBank/DDBJ databases">
        <authorList>
            <person name="Aslett M."/>
        </authorList>
    </citation>
    <scope>NUCLEOTIDE SEQUENCE</scope>
</reference>
<accession>A0A077ZC03</accession>
<organism evidence="1 2">
    <name type="scientific">Trichuris trichiura</name>
    <name type="common">Whipworm</name>
    <name type="synonym">Trichocephalus trichiurus</name>
    <dbReference type="NCBI Taxonomy" id="36087"/>
    <lineage>
        <taxon>Eukaryota</taxon>
        <taxon>Metazoa</taxon>
        <taxon>Ecdysozoa</taxon>
        <taxon>Nematoda</taxon>
        <taxon>Enoplea</taxon>
        <taxon>Dorylaimia</taxon>
        <taxon>Trichinellida</taxon>
        <taxon>Trichuridae</taxon>
        <taxon>Trichuris</taxon>
    </lineage>
</organism>
<name>A0A077ZC03_TRITR</name>
<gene>
    <name evidence="1" type="ORF">TTRE_0000622101</name>
</gene>
<dbReference type="OrthoDB" id="21151at2759"/>
<protein>
    <submittedName>
        <fullName evidence="1">Uncharacterized protein</fullName>
    </submittedName>
</protein>